<feature type="compositionally biased region" description="Basic and acidic residues" evidence="1">
    <location>
        <begin position="102"/>
        <end position="113"/>
    </location>
</feature>
<organism evidence="2">
    <name type="scientific">Sylvanvirus sp</name>
    <dbReference type="NCBI Taxonomy" id="2487774"/>
    <lineage>
        <taxon>Viruses</taxon>
    </lineage>
</organism>
<reference evidence="2" key="1">
    <citation type="submission" date="2018-10" db="EMBL/GenBank/DDBJ databases">
        <title>Hidden diversity of soil giant viruses.</title>
        <authorList>
            <person name="Schulz F."/>
            <person name="Alteio L."/>
            <person name="Goudeau D."/>
            <person name="Ryan E.M."/>
            <person name="Malmstrom R.R."/>
            <person name="Blanchard J."/>
            <person name="Woyke T."/>
        </authorList>
    </citation>
    <scope>NUCLEOTIDE SEQUENCE</scope>
    <source>
        <strain evidence="2">SYV1</strain>
    </source>
</reference>
<feature type="compositionally biased region" description="Low complexity" evidence="1">
    <location>
        <begin position="78"/>
        <end position="91"/>
    </location>
</feature>
<accession>A0A3G5AJ10</accession>
<gene>
    <name evidence="2" type="ORF">Sylvanvirus3_38</name>
</gene>
<sequence length="353" mass="39661">MGSCMTHLSPAPNAMERANGPPLLYMTYDAYASAVGECTSFKKSQQKGLTKKVSFSESSFNGSSRMLSPTVDLNILPSTLSSSPLPSSTPTRTKHLHTKHSQRMEDIKLESESPSKPLSKILSKYGIKQMTLKDLEHKRDRALLMYRCVRHAMISDTLQDARLISNSRVMVAFGSHDNIQWVLTIMNLVGKEQIYKSATFQSQAEYTHRKSKSRSKSLAHLSSTSSNSILPLGIFATPPPGHYPEHNIPISPIYSNFFPASPGPPLSLYERKLNEEMNEEMTLLNKQKKLIFDLLKTDTKKGDLVRFSIIKKILQSKMIDPLCTLWTQSQRQTSTSQAALSFFSDQMETCNFI</sequence>
<feature type="compositionally biased region" description="Basic residues" evidence="1">
    <location>
        <begin position="92"/>
        <end position="101"/>
    </location>
</feature>
<name>A0A3G5AJ10_9VIRU</name>
<protein>
    <submittedName>
        <fullName evidence="2">Uncharacterized protein</fullName>
    </submittedName>
</protein>
<feature type="region of interest" description="Disordered" evidence="1">
    <location>
        <begin position="78"/>
        <end position="113"/>
    </location>
</feature>
<evidence type="ECO:0000256" key="1">
    <source>
        <dbReference type="SAM" id="MobiDB-lite"/>
    </source>
</evidence>
<evidence type="ECO:0000313" key="2">
    <source>
        <dbReference type="EMBL" id="AYV86584.1"/>
    </source>
</evidence>
<proteinExistence type="predicted"/>
<dbReference type="EMBL" id="MK072509">
    <property type="protein sequence ID" value="AYV86584.1"/>
    <property type="molecule type" value="Genomic_DNA"/>
</dbReference>